<dbReference type="InterPro" id="IPR025558">
    <property type="entry name" value="DUF4283"/>
</dbReference>
<comment type="caution">
    <text evidence="3">The sequence shown here is derived from an EMBL/GenBank/DDBJ whole genome shotgun (WGS) entry which is preliminary data.</text>
</comment>
<evidence type="ECO:0000256" key="1">
    <source>
        <dbReference type="SAM" id="MobiDB-lite"/>
    </source>
</evidence>
<dbReference type="PANTHER" id="PTHR34427:SF5">
    <property type="entry name" value="DUF4283 DOMAIN-CONTAINING PROTEIN"/>
    <property type="match status" value="1"/>
</dbReference>
<evidence type="ECO:0000259" key="2">
    <source>
        <dbReference type="Pfam" id="PF14111"/>
    </source>
</evidence>
<reference evidence="3 4" key="1">
    <citation type="journal article" date="2018" name="PLoS Genet.">
        <title>Population sequencing reveals clonal diversity and ancestral inbreeding in the grapevine cultivar Chardonnay.</title>
        <authorList>
            <person name="Roach M.J."/>
            <person name="Johnson D.L."/>
            <person name="Bohlmann J."/>
            <person name="van Vuuren H.J."/>
            <person name="Jones S.J."/>
            <person name="Pretorius I.S."/>
            <person name="Schmidt S.A."/>
            <person name="Borneman A.R."/>
        </authorList>
    </citation>
    <scope>NUCLEOTIDE SEQUENCE [LARGE SCALE GENOMIC DNA]</scope>
    <source>
        <strain evidence="4">cv. Chardonnay</strain>
        <tissue evidence="3">Leaf</tissue>
    </source>
</reference>
<sequence length="620" mass="67359">MQSIRGAIMSASNCFNLDSKKYSIIVPEGKGQSFGWNSLAERLRDLGVTPLGGLQGPKGPEDLLRMKGGSKVQWREKGVELKTYADVVRKSPGRVGQSVWIEVGEGEVRGRIEQMSQCLGNLRVATLGRGLLLFDFKLPDEAERVLARGLRKFKENVIVLERWNPEVGCLCKEPMAKEVWVRVIGLPLHLRSSEVFKRIGDECGGFIATDKSPLHEMQWARLLVRCVDRELPSTAHIVVGSGCYSLQLWWESSPWFTQVVPAGCFSGEGSSREGEEAGGTVRDLSSGSQREKAGDAVEGRVGSADGWVREGDGIFLNKLESPALGPSIGPKGPAHGVSLGLSQLSGLRQGPFKVTQEELGCDLRPNVTYGEKGEEVEKGSGDADLLVRGEAPSASRPTAQTFSSGSQAFIVEDPIVDNLSAASPSEASAVPKSGSLTDEALRDEASRYVRLPSPSVGGRETSPSSLFSGIDRAGTKEGVSFGLISEIEGEEQLPLSIILADGSNGEMGPEVERSSGGEGRGDEFEILLQDLEGRGCRWDDSCLARFSKFLGFSTEGFEGEILNLLLRNKRRREQNIKKDISGSTKFDRELKKLEWSINYKGARKEKSLVRDGGDRISNPR</sequence>
<feature type="domain" description="DUF4283" evidence="2">
    <location>
        <begin position="107"/>
        <end position="169"/>
    </location>
</feature>
<name>A0A438D4F6_VITVI</name>
<proteinExistence type="predicted"/>
<dbReference type="PANTHER" id="PTHR34427">
    <property type="entry name" value="DUF4283 DOMAIN PROTEIN"/>
    <property type="match status" value="1"/>
</dbReference>
<protein>
    <recommendedName>
        <fullName evidence="2">DUF4283 domain-containing protein</fullName>
    </recommendedName>
</protein>
<dbReference type="AlphaFoldDB" id="A0A438D4F6"/>
<dbReference type="Pfam" id="PF14111">
    <property type="entry name" value="DUF4283"/>
    <property type="match status" value="1"/>
</dbReference>
<feature type="region of interest" description="Disordered" evidence="1">
    <location>
        <begin position="267"/>
        <end position="303"/>
    </location>
</feature>
<dbReference type="Proteomes" id="UP000288805">
    <property type="component" value="Unassembled WGS sequence"/>
</dbReference>
<feature type="region of interest" description="Disordered" evidence="1">
    <location>
        <begin position="447"/>
        <end position="469"/>
    </location>
</feature>
<gene>
    <name evidence="3" type="ORF">CK203_094523</name>
</gene>
<feature type="compositionally biased region" description="Basic and acidic residues" evidence="1">
    <location>
        <begin position="289"/>
        <end position="298"/>
    </location>
</feature>
<evidence type="ECO:0000313" key="4">
    <source>
        <dbReference type="Proteomes" id="UP000288805"/>
    </source>
</evidence>
<accession>A0A438D4F6</accession>
<evidence type="ECO:0000313" key="3">
    <source>
        <dbReference type="EMBL" id="RVW30306.1"/>
    </source>
</evidence>
<dbReference type="EMBL" id="QGNW01001803">
    <property type="protein sequence ID" value="RVW30306.1"/>
    <property type="molecule type" value="Genomic_DNA"/>
</dbReference>
<organism evidence="3 4">
    <name type="scientific">Vitis vinifera</name>
    <name type="common">Grape</name>
    <dbReference type="NCBI Taxonomy" id="29760"/>
    <lineage>
        <taxon>Eukaryota</taxon>
        <taxon>Viridiplantae</taxon>
        <taxon>Streptophyta</taxon>
        <taxon>Embryophyta</taxon>
        <taxon>Tracheophyta</taxon>
        <taxon>Spermatophyta</taxon>
        <taxon>Magnoliopsida</taxon>
        <taxon>eudicotyledons</taxon>
        <taxon>Gunneridae</taxon>
        <taxon>Pentapetalae</taxon>
        <taxon>rosids</taxon>
        <taxon>Vitales</taxon>
        <taxon>Vitaceae</taxon>
        <taxon>Viteae</taxon>
        <taxon>Vitis</taxon>
    </lineage>
</organism>